<dbReference type="SUPFAM" id="SSF103473">
    <property type="entry name" value="MFS general substrate transporter"/>
    <property type="match status" value="1"/>
</dbReference>
<reference evidence="8 9" key="1">
    <citation type="journal article" date="2017" name="Nat. Microbiol.">
        <title>Natural product diversity associated with the nematode symbionts Photorhabdus and Xenorhabdus.</title>
        <authorList>
            <person name="Tobias N.J."/>
            <person name="Wolff H."/>
            <person name="Djahanschiri B."/>
            <person name="Grundmann F."/>
            <person name="Kronenwerth M."/>
            <person name="Shi Y.M."/>
            <person name="Simonyi S."/>
            <person name="Grun P."/>
            <person name="Shapiro-Ilan D."/>
            <person name="Pidot S.J."/>
            <person name="Stinear T.P."/>
            <person name="Ebersberger I."/>
            <person name="Bode H.B."/>
        </authorList>
    </citation>
    <scope>NUCLEOTIDE SEQUENCE [LARGE SCALE GENOMIC DNA]</scope>
    <source>
        <strain evidence="8 9">DSM 17904</strain>
    </source>
</reference>
<feature type="transmembrane region" description="Helical" evidence="6">
    <location>
        <begin position="217"/>
        <end position="238"/>
    </location>
</feature>
<gene>
    <name evidence="8" type="ORF">Xsto_00821</name>
</gene>
<comment type="subcellular location">
    <subcellularLocation>
        <location evidence="1">Cell membrane</location>
        <topology evidence="1">Multi-pass membrane protein</topology>
    </subcellularLocation>
</comment>
<dbReference type="GO" id="GO:0022857">
    <property type="term" value="F:transmembrane transporter activity"/>
    <property type="evidence" value="ECO:0007669"/>
    <property type="project" value="InterPro"/>
</dbReference>
<proteinExistence type="predicted"/>
<evidence type="ECO:0000313" key="9">
    <source>
        <dbReference type="Proteomes" id="UP000222366"/>
    </source>
</evidence>
<feature type="transmembrane region" description="Helical" evidence="6">
    <location>
        <begin position="371"/>
        <end position="392"/>
    </location>
</feature>
<sequence>MKTLSGRPWLLITFFLIANLFSSIAVAIGMYLIPWYISNNAGDPSALATTAMFSAVLVLCLTPFIGKIIDYFNRKSILMFITIAVLILFLFLSLSGNTFSHQLYSLICAYICIQIYFAVFYTTRQGFIKDVFQASELYRINAILEIEAQSSTLIAALLVVVFSGSTNIDIFMLLACMTFISFIMLTVIPYTARNINHGSAPESQQSTLPLSFLKTDLFCYMSMGAIPFICIMTINIIQPPFMNSVLQQPISSYATYGIIYGCGAILVGFIMGKISNHYPQRNLVLVCTLIFTVTLGIIALFPTLEVILICGFFLGFSNSASRISSNNLILQEVNSEVIGRAFSYGQFFALCGRIIATGLVPLIFVSDYKLVWNYVFAISLIAPVVLLVRRYLDQAEPSKAR</sequence>
<feature type="transmembrane region" description="Helical" evidence="6">
    <location>
        <begin position="170"/>
        <end position="192"/>
    </location>
</feature>
<evidence type="ECO:0000256" key="5">
    <source>
        <dbReference type="ARBA" id="ARBA00023136"/>
    </source>
</evidence>
<keyword evidence="2" id="KW-1003">Cell membrane</keyword>
<comment type="caution">
    <text evidence="8">The sequence shown here is derived from an EMBL/GenBank/DDBJ whole genome shotgun (WGS) entry which is preliminary data.</text>
</comment>
<dbReference type="PANTHER" id="PTHR23513:SF11">
    <property type="entry name" value="STAPHYLOFERRIN A TRANSPORTER"/>
    <property type="match status" value="1"/>
</dbReference>
<dbReference type="PROSITE" id="PS50850">
    <property type="entry name" value="MFS"/>
    <property type="match status" value="1"/>
</dbReference>
<evidence type="ECO:0000256" key="2">
    <source>
        <dbReference type="ARBA" id="ARBA00022475"/>
    </source>
</evidence>
<evidence type="ECO:0000256" key="3">
    <source>
        <dbReference type="ARBA" id="ARBA00022692"/>
    </source>
</evidence>
<accession>A0A2D0KTN8</accession>
<feature type="transmembrane region" description="Helical" evidence="6">
    <location>
        <begin position="102"/>
        <end position="121"/>
    </location>
</feature>
<feature type="transmembrane region" description="Helical" evidence="6">
    <location>
        <begin position="45"/>
        <end position="65"/>
    </location>
</feature>
<keyword evidence="3 6" id="KW-0812">Transmembrane</keyword>
<feature type="transmembrane region" description="Helical" evidence="6">
    <location>
        <begin position="77"/>
        <end position="96"/>
    </location>
</feature>
<organism evidence="8 9">
    <name type="scientific">Xenorhabdus stockiae</name>
    <dbReference type="NCBI Taxonomy" id="351614"/>
    <lineage>
        <taxon>Bacteria</taxon>
        <taxon>Pseudomonadati</taxon>
        <taxon>Pseudomonadota</taxon>
        <taxon>Gammaproteobacteria</taxon>
        <taxon>Enterobacterales</taxon>
        <taxon>Morganellaceae</taxon>
        <taxon>Xenorhabdus</taxon>
    </lineage>
</organism>
<feature type="transmembrane region" description="Helical" evidence="6">
    <location>
        <begin position="283"/>
        <end position="300"/>
    </location>
</feature>
<dbReference type="Proteomes" id="UP000222366">
    <property type="component" value="Unassembled WGS sequence"/>
</dbReference>
<dbReference type="RefSeq" id="WP_169926583.1">
    <property type="nucleotide sequence ID" value="NZ_CAWNRH010000137.1"/>
</dbReference>
<keyword evidence="9" id="KW-1185">Reference proteome</keyword>
<evidence type="ECO:0000313" key="8">
    <source>
        <dbReference type="EMBL" id="PHM66804.1"/>
    </source>
</evidence>
<feature type="transmembrane region" description="Helical" evidence="6">
    <location>
        <begin position="344"/>
        <end position="365"/>
    </location>
</feature>
<dbReference type="InterPro" id="IPR036259">
    <property type="entry name" value="MFS_trans_sf"/>
</dbReference>
<feature type="transmembrane region" description="Helical" evidence="6">
    <location>
        <begin position="142"/>
        <end position="164"/>
    </location>
</feature>
<protein>
    <recommendedName>
        <fullName evidence="7">Major facilitator superfamily (MFS) profile domain-containing protein</fullName>
    </recommendedName>
</protein>
<name>A0A2D0KTN8_9GAMM</name>
<feature type="transmembrane region" description="Helical" evidence="6">
    <location>
        <begin position="9"/>
        <end position="33"/>
    </location>
</feature>
<dbReference type="Pfam" id="PF07690">
    <property type="entry name" value="MFS_1"/>
    <property type="match status" value="1"/>
</dbReference>
<dbReference type="InterPro" id="IPR020846">
    <property type="entry name" value="MFS_dom"/>
</dbReference>
<feature type="transmembrane region" description="Helical" evidence="6">
    <location>
        <begin position="250"/>
        <end position="271"/>
    </location>
</feature>
<feature type="domain" description="Major facilitator superfamily (MFS) profile" evidence="7">
    <location>
        <begin position="170"/>
        <end position="401"/>
    </location>
</feature>
<dbReference type="GO" id="GO:0005886">
    <property type="term" value="C:plasma membrane"/>
    <property type="evidence" value="ECO:0007669"/>
    <property type="project" value="UniProtKB-SubCell"/>
</dbReference>
<evidence type="ECO:0000259" key="7">
    <source>
        <dbReference type="PROSITE" id="PS50850"/>
    </source>
</evidence>
<dbReference type="PANTHER" id="PTHR23513">
    <property type="entry name" value="INTEGRAL MEMBRANE EFFLUX PROTEIN-RELATED"/>
    <property type="match status" value="1"/>
</dbReference>
<dbReference type="EMBL" id="NJAJ01000006">
    <property type="protein sequence ID" value="PHM66804.1"/>
    <property type="molecule type" value="Genomic_DNA"/>
</dbReference>
<evidence type="ECO:0000256" key="4">
    <source>
        <dbReference type="ARBA" id="ARBA00022989"/>
    </source>
</evidence>
<keyword evidence="4 6" id="KW-1133">Transmembrane helix</keyword>
<keyword evidence="5 6" id="KW-0472">Membrane</keyword>
<dbReference type="InterPro" id="IPR011701">
    <property type="entry name" value="MFS"/>
</dbReference>
<dbReference type="AlphaFoldDB" id="A0A2D0KTN8"/>
<dbReference type="Gene3D" id="1.20.1250.20">
    <property type="entry name" value="MFS general substrate transporter like domains"/>
    <property type="match status" value="2"/>
</dbReference>
<evidence type="ECO:0000256" key="6">
    <source>
        <dbReference type="SAM" id="Phobius"/>
    </source>
</evidence>
<evidence type="ECO:0000256" key="1">
    <source>
        <dbReference type="ARBA" id="ARBA00004651"/>
    </source>
</evidence>